<protein>
    <submittedName>
        <fullName evidence="1">Uncharacterized protein</fullName>
    </submittedName>
</protein>
<accession>A0A9D4RQD3</accession>
<proteinExistence type="predicted"/>
<evidence type="ECO:0000313" key="2">
    <source>
        <dbReference type="Proteomes" id="UP000828390"/>
    </source>
</evidence>
<sequence length="62" mass="6957">MITFVVCSAHTAYSQRHYGVFNAFLQRHHSVPSSSKAFSLLGRNCYSAHTTRSQREHDACGV</sequence>
<gene>
    <name evidence="1" type="ORF">DPMN_000904</name>
</gene>
<dbReference type="Proteomes" id="UP000828390">
    <property type="component" value="Unassembled WGS sequence"/>
</dbReference>
<reference evidence="1" key="1">
    <citation type="journal article" date="2019" name="bioRxiv">
        <title>The Genome of the Zebra Mussel, Dreissena polymorpha: A Resource for Invasive Species Research.</title>
        <authorList>
            <person name="McCartney M.A."/>
            <person name="Auch B."/>
            <person name="Kono T."/>
            <person name="Mallez S."/>
            <person name="Zhang Y."/>
            <person name="Obille A."/>
            <person name="Becker A."/>
            <person name="Abrahante J.E."/>
            <person name="Garbe J."/>
            <person name="Badalamenti J.P."/>
            <person name="Herman A."/>
            <person name="Mangelson H."/>
            <person name="Liachko I."/>
            <person name="Sullivan S."/>
            <person name="Sone E.D."/>
            <person name="Koren S."/>
            <person name="Silverstein K.A.T."/>
            <person name="Beckman K.B."/>
            <person name="Gohl D.M."/>
        </authorList>
    </citation>
    <scope>NUCLEOTIDE SEQUENCE</scope>
    <source>
        <strain evidence="1">Duluth1</strain>
        <tissue evidence="1">Whole animal</tissue>
    </source>
</reference>
<evidence type="ECO:0000313" key="1">
    <source>
        <dbReference type="EMBL" id="KAH3877049.1"/>
    </source>
</evidence>
<comment type="caution">
    <text evidence="1">The sequence shown here is derived from an EMBL/GenBank/DDBJ whole genome shotgun (WGS) entry which is preliminary data.</text>
</comment>
<reference evidence="1" key="2">
    <citation type="submission" date="2020-11" db="EMBL/GenBank/DDBJ databases">
        <authorList>
            <person name="McCartney M.A."/>
            <person name="Auch B."/>
            <person name="Kono T."/>
            <person name="Mallez S."/>
            <person name="Becker A."/>
            <person name="Gohl D.M."/>
            <person name="Silverstein K.A.T."/>
            <person name="Koren S."/>
            <person name="Bechman K.B."/>
            <person name="Herman A."/>
            <person name="Abrahante J.E."/>
            <person name="Garbe J."/>
        </authorList>
    </citation>
    <scope>NUCLEOTIDE SEQUENCE</scope>
    <source>
        <strain evidence="1">Duluth1</strain>
        <tissue evidence="1">Whole animal</tissue>
    </source>
</reference>
<dbReference type="EMBL" id="JAIWYP010000001">
    <property type="protein sequence ID" value="KAH3877049.1"/>
    <property type="molecule type" value="Genomic_DNA"/>
</dbReference>
<keyword evidence="2" id="KW-1185">Reference proteome</keyword>
<organism evidence="1 2">
    <name type="scientific">Dreissena polymorpha</name>
    <name type="common">Zebra mussel</name>
    <name type="synonym">Mytilus polymorpha</name>
    <dbReference type="NCBI Taxonomy" id="45954"/>
    <lineage>
        <taxon>Eukaryota</taxon>
        <taxon>Metazoa</taxon>
        <taxon>Spiralia</taxon>
        <taxon>Lophotrochozoa</taxon>
        <taxon>Mollusca</taxon>
        <taxon>Bivalvia</taxon>
        <taxon>Autobranchia</taxon>
        <taxon>Heteroconchia</taxon>
        <taxon>Euheterodonta</taxon>
        <taxon>Imparidentia</taxon>
        <taxon>Neoheterodontei</taxon>
        <taxon>Myida</taxon>
        <taxon>Dreissenoidea</taxon>
        <taxon>Dreissenidae</taxon>
        <taxon>Dreissena</taxon>
    </lineage>
</organism>
<dbReference type="AlphaFoldDB" id="A0A9D4RQD3"/>
<name>A0A9D4RQD3_DREPO</name>